<feature type="transmembrane region" description="Helical" evidence="6">
    <location>
        <begin position="256"/>
        <end position="274"/>
    </location>
</feature>
<keyword evidence="4 6" id="KW-1133">Transmembrane helix</keyword>
<reference evidence="8" key="1">
    <citation type="submission" date="2016-11" db="EMBL/GenBank/DDBJ databases">
        <authorList>
            <person name="Varghese N."/>
            <person name="Submissions S."/>
        </authorList>
    </citation>
    <scope>NUCLEOTIDE SEQUENCE [LARGE SCALE GENOMIC DNA]</scope>
    <source>
        <strain evidence="8">Sac-22</strain>
    </source>
</reference>
<feature type="transmembrane region" description="Helical" evidence="6">
    <location>
        <begin position="40"/>
        <end position="58"/>
    </location>
</feature>
<dbReference type="Pfam" id="PF02653">
    <property type="entry name" value="BPD_transp_2"/>
    <property type="match status" value="1"/>
</dbReference>
<evidence type="ECO:0000256" key="4">
    <source>
        <dbReference type="ARBA" id="ARBA00022989"/>
    </source>
</evidence>
<evidence type="ECO:0000313" key="8">
    <source>
        <dbReference type="Proteomes" id="UP000184339"/>
    </source>
</evidence>
<dbReference type="AlphaFoldDB" id="A0A1M7PQB2"/>
<accession>A0A1M7PQB2</accession>
<keyword evidence="8" id="KW-1185">Reference proteome</keyword>
<evidence type="ECO:0000313" key="7">
    <source>
        <dbReference type="EMBL" id="SHN19486.1"/>
    </source>
</evidence>
<feature type="transmembrane region" description="Helical" evidence="6">
    <location>
        <begin position="149"/>
        <end position="175"/>
    </location>
</feature>
<name>A0A1M7PQB2_9BURK</name>
<organism evidence="7 8">
    <name type="scientific">Duganella sacchari</name>
    <dbReference type="NCBI Taxonomy" id="551987"/>
    <lineage>
        <taxon>Bacteria</taxon>
        <taxon>Pseudomonadati</taxon>
        <taxon>Pseudomonadota</taxon>
        <taxon>Betaproteobacteria</taxon>
        <taxon>Burkholderiales</taxon>
        <taxon>Oxalobacteraceae</taxon>
        <taxon>Telluria group</taxon>
        <taxon>Duganella</taxon>
    </lineage>
</organism>
<feature type="transmembrane region" description="Helical" evidence="6">
    <location>
        <begin position="206"/>
        <end position="225"/>
    </location>
</feature>
<dbReference type="PANTHER" id="PTHR43370">
    <property type="entry name" value="SUGAR ABC TRANSPORTER INTEGRAL MEMBRANE PROTEIN-RELATED"/>
    <property type="match status" value="1"/>
</dbReference>
<sequence length="323" mass="34279">MTFDDLHIGSILVSTVRNAPVLIFAGMAGLFAERSGVIDIGLEGKILASAFVSAAVAFTTQNPWYGVMAGMLVSVLLATLQAYVAISQKGNQLVAGIAINIAMSGLTFVVAQYIFQQGGRTPDLGSARLFDVVLPGSAAVENIPFLGWLYAHLIGGHSVLVYVAFLLVPLVHWVVYHSRFGLRLRACGENPHAADAAGVSVERQRYFAMLIAGALCSLSGAYLSIVQSGFFLRDMSAGAGYLALTAMVFGNWRPLYTFLGCLMFGFFGAVQIQIEGVELPVVGRLPGALIQMVPYVLTVIVLAGLMAKSVAPKALGTPFVKSR</sequence>
<evidence type="ECO:0000256" key="1">
    <source>
        <dbReference type="ARBA" id="ARBA00004651"/>
    </source>
</evidence>
<dbReference type="GO" id="GO:0005886">
    <property type="term" value="C:plasma membrane"/>
    <property type="evidence" value="ECO:0007669"/>
    <property type="project" value="UniProtKB-SubCell"/>
</dbReference>
<dbReference type="STRING" id="551987.SAMN05192549_105297"/>
<dbReference type="EMBL" id="FRCX01000005">
    <property type="protein sequence ID" value="SHN19486.1"/>
    <property type="molecule type" value="Genomic_DNA"/>
</dbReference>
<dbReference type="PANTHER" id="PTHR43370:SF1">
    <property type="entry name" value="GUANOSINE ABC TRANSPORTER PERMEASE PROTEIN NUPQ"/>
    <property type="match status" value="1"/>
</dbReference>
<evidence type="ECO:0000256" key="2">
    <source>
        <dbReference type="ARBA" id="ARBA00022475"/>
    </source>
</evidence>
<evidence type="ECO:0000256" key="6">
    <source>
        <dbReference type="SAM" id="Phobius"/>
    </source>
</evidence>
<protein>
    <submittedName>
        <fullName evidence="7">Nucleoside ABC transporter membrane protein</fullName>
    </submittedName>
</protein>
<dbReference type="InterPro" id="IPR001851">
    <property type="entry name" value="ABC_transp_permease"/>
</dbReference>
<dbReference type="RefSeq" id="WP_072785135.1">
    <property type="nucleotide sequence ID" value="NZ_FRCX01000005.1"/>
</dbReference>
<feature type="transmembrane region" description="Helical" evidence="6">
    <location>
        <begin position="231"/>
        <end position="249"/>
    </location>
</feature>
<feature type="transmembrane region" description="Helical" evidence="6">
    <location>
        <begin position="93"/>
        <end position="115"/>
    </location>
</feature>
<feature type="transmembrane region" description="Helical" evidence="6">
    <location>
        <begin position="64"/>
        <end position="86"/>
    </location>
</feature>
<dbReference type="Proteomes" id="UP000184339">
    <property type="component" value="Unassembled WGS sequence"/>
</dbReference>
<dbReference type="OrthoDB" id="9792579at2"/>
<feature type="transmembrane region" description="Helical" evidence="6">
    <location>
        <begin position="6"/>
        <end position="28"/>
    </location>
</feature>
<dbReference type="GO" id="GO:0022857">
    <property type="term" value="F:transmembrane transporter activity"/>
    <property type="evidence" value="ECO:0007669"/>
    <property type="project" value="InterPro"/>
</dbReference>
<evidence type="ECO:0000256" key="3">
    <source>
        <dbReference type="ARBA" id="ARBA00022692"/>
    </source>
</evidence>
<keyword evidence="3 6" id="KW-0812">Transmembrane</keyword>
<feature type="transmembrane region" description="Helical" evidence="6">
    <location>
        <begin position="286"/>
        <end position="307"/>
    </location>
</feature>
<keyword evidence="5 6" id="KW-0472">Membrane</keyword>
<dbReference type="CDD" id="cd06580">
    <property type="entry name" value="TM_PBP1_transp_TpRbsC_like"/>
    <property type="match status" value="1"/>
</dbReference>
<proteinExistence type="predicted"/>
<comment type="subcellular location">
    <subcellularLocation>
        <location evidence="1">Cell membrane</location>
        <topology evidence="1">Multi-pass membrane protein</topology>
    </subcellularLocation>
</comment>
<evidence type="ECO:0000256" key="5">
    <source>
        <dbReference type="ARBA" id="ARBA00023136"/>
    </source>
</evidence>
<gene>
    <name evidence="7" type="ORF">SAMN05192549_105297</name>
</gene>
<keyword evidence="2" id="KW-1003">Cell membrane</keyword>